<evidence type="ECO:0000313" key="2">
    <source>
        <dbReference type="EMBL" id="KAL1488129.1"/>
    </source>
</evidence>
<comment type="caution">
    <text evidence="2">The sequence shown here is derived from an EMBL/GenBank/DDBJ whole genome shotgun (WGS) entry which is preliminary data.</text>
</comment>
<sequence>MAYFVSPAKSKKELAQANQVLLHENSQRSQNEQLLYNSLKTAEQEKINATNRVEQLQNQLNKIHKLYEELSKKYSELESQLTNNLGEKTTEEYNTDEEELARETEWIRARSRKKRRMDTSVTPPQQQTNRPKEERPKKTQVPPPIVVDNINNFNELHALVNQFSGTQIKVIHDKNIKINLQEETNYKMLTALLNEKEYSWHSFENKQNRPIKVMANKLYHSIEPEK</sequence>
<feature type="compositionally biased region" description="Polar residues" evidence="1">
    <location>
        <begin position="119"/>
        <end position="129"/>
    </location>
</feature>
<evidence type="ECO:0000256" key="1">
    <source>
        <dbReference type="SAM" id="MobiDB-lite"/>
    </source>
</evidence>
<organism evidence="2 3">
    <name type="scientific">Hypothenemus hampei</name>
    <name type="common">Coffee berry borer</name>
    <dbReference type="NCBI Taxonomy" id="57062"/>
    <lineage>
        <taxon>Eukaryota</taxon>
        <taxon>Metazoa</taxon>
        <taxon>Ecdysozoa</taxon>
        <taxon>Arthropoda</taxon>
        <taxon>Hexapoda</taxon>
        <taxon>Insecta</taxon>
        <taxon>Pterygota</taxon>
        <taxon>Neoptera</taxon>
        <taxon>Endopterygota</taxon>
        <taxon>Coleoptera</taxon>
        <taxon>Polyphaga</taxon>
        <taxon>Cucujiformia</taxon>
        <taxon>Curculionidae</taxon>
        <taxon>Scolytinae</taxon>
        <taxon>Hypothenemus</taxon>
    </lineage>
</organism>
<accession>A0ABD1E0N4</accession>
<proteinExistence type="predicted"/>
<keyword evidence="3" id="KW-1185">Reference proteome</keyword>
<protein>
    <submittedName>
        <fullName evidence="2">Uncharacterized protein</fullName>
    </submittedName>
</protein>
<feature type="region of interest" description="Disordered" evidence="1">
    <location>
        <begin position="82"/>
        <end position="145"/>
    </location>
</feature>
<reference evidence="2 3" key="1">
    <citation type="submission" date="2024-05" db="EMBL/GenBank/DDBJ databases">
        <title>Genetic variation in Jamaican populations of the coffee berry borer (Hypothenemus hampei).</title>
        <authorList>
            <person name="Errbii M."/>
            <person name="Myrie A."/>
        </authorList>
    </citation>
    <scope>NUCLEOTIDE SEQUENCE [LARGE SCALE GENOMIC DNA]</scope>
    <source>
        <strain evidence="2">JA-Hopewell-2020-01-JO</strain>
        <tissue evidence="2">Whole body</tissue>
    </source>
</reference>
<evidence type="ECO:0000313" key="3">
    <source>
        <dbReference type="Proteomes" id="UP001566132"/>
    </source>
</evidence>
<dbReference type="AlphaFoldDB" id="A0ABD1E0N4"/>
<gene>
    <name evidence="2" type="ORF">ABEB36_015087</name>
</gene>
<dbReference type="EMBL" id="JBDJPC010000015">
    <property type="protein sequence ID" value="KAL1488129.1"/>
    <property type="molecule type" value="Genomic_DNA"/>
</dbReference>
<name>A0ABD1E0N4_HYPHA</name>
<dbReference type="Proteomes" id="UP001566132">
    <property type="component" value="Unassembled WGS sequence"/>
</dbReference>